<accession>D9STT5</accession>
<dbReference type="EMBL" id="CP002160">
    <property type="protein sequence ID" value="ADL52819.1"/>
    <property type="molecule type" value="Genomic_DNA"/>
</dbReference>
<gene>
    <name evidence="1" type="ordered locus">Clocel_3130</name>
</gene>
<reference evidence="1 2" key="1">
    <citation type="submission" date="2010-08" db="EMBL/GenBank/DDBJ databases">
        <title>Complete sequence of Clostridium cellulovorans 743B.</title>
        <authorList>
            <consortium name="US DOE Joint Genome Institute"/>
            <person name="Lucas S."/>
            <person name="Copeland A."/>
            <person name="Lapidus A."/>
            <person name="Cheng J.-F."/>
            <person name="Bruce D."/>
            <person name="Goodwin L."/>
            <person name="Pitluck S."/>
            <person name="Chertkov O."/>
            <person name="Detter J.C."/>
            <person name="Han C."/>
            <person name="Tapia R."/>
            <person name="Land M."/>
            <person name="Hauser L."/>
            <person name="Chang Y.-J."/>
            <person name="Jeffries C."/>
            <person name="Kyrpides N."/>
            <person name="Ivanova N."/>
            <person name="Mikhailova N."/>
            <person name="Hemme C.L."/>
            <person name="Woyke T."/>
        </authorList>
    </citation>
    <scope>NUCLEOTIDE SEQUENCE [LARGE SCALE GENOMIC DNA]</scope>
    <source>
        <strain evidence="2">ATCC 35296 / DSM 3052 / OCM 3 / 743B</strain>
    </source>
</reference>
<name>D9STT5_CLOC7</name>
<proteinExistence type="predicted"/>
<dbReference type="RefSeq" id="WP_010073196.1">
    <property type="nucleotide sequence ID" value="NC_014393.1"/>
</dbReference>
<dbReference type="eggNOG" id="COG0332">
    <property type="taxonomic scope" value="Bacteria"/>
</dbReference>
<dbReference type="KEGG" id="ccb:Clocel_3130"/>
<dbReference type="HOGENOM" id="CLU_854447_0_0_9"/>
<keyword evidence="2" id="KW-1185">Reference proteome</keyword>
<evidence type="ECO:0000313" key="1">
    <source>
        <dbReference type="EMBL" id="ADL52819.1"/>
    </source>
</evidence>
<dbReference type="SUPFAM" id="SSF53901">
    <property type="entry name" value="Thiolase-like"/>
    <property type="match status" value="1"/>
</dbReference>
<dbReference type="Gene3D" id="3.40.47.10">
    <property type="match status" value="1"/>
</dbReference>
<dbReference type="STRING" id="573061.Clocel_3130"/>
<protein>
    <submittedName>
        <fullName evidence="1">Uncharacterized protein</fullName>
    </submittedName>
</protein>
<evidence type="ECO:0000313" key="2">
    <source>
        <dbReference type="Proteomes" id="UP000002730"/>
    </source>
</evidence>
<sequence length="314" mass="36680">MFGISYLDFYQPNEKEDTFSILKKSKNEKTENDEYCKFFINQNKIYDVYVERQRNVIEIVDGLFEKFLAKNSDMLESIDYLFFCRNPYGMMYDGINIPYYCIEKYNMTSARVINIFQECSTTLQTFEFAKALFESKQARRIMILSLNILDDEIDERFIETSILGDGAGLMVLDCKDLKYEIIDCISKSYGLYSHGISENRKYSPVETIKRSAEQLKDFINDNEELKDKIQLIVPQNLSYSNAHLLSKFAALDINKFYLENLECGGHLADVDTVRNLNDILTKEYCKDMYLITYSIGNMRPGMDFVFNVALLRVI</sequence>
<dbReference type="InterPro" id="IPR016039">
    <property type="entry name" value="Thiolase-like"/>
</dbReference>
<dbReference type="Proteomes" id="UP000002730">
    <property type="component" value="Chromosome"/>
</dbReference>
<dbReference type="GO" id="GO:0016746">
    <property type="term" value="F:acyltransferase activity"/>
    <property type="evidence" value="ECO:0007669"/>
    <property type="project" value="InterPro"/>
</dbReference>
<dbReference type="AlphaFoldDB" id="D9STT5"/>
<organism evidence="1 2">
    <name type="scientific">Clostridium cellulovorans (strain ATCC 35296 / DSM 3052 / OCM 3 / 743B)</name>
    <dbReference type="NCBI Taxonomy" id="573061"/>
    <lineage>
        <taxon>Bacteria</taxon>
        <taxon>Bacillati</taxon>
        <taxon>Bacillota</taxon>
        <taxon>Clostridia</taxon>
        <taxon>Eubacteriales</taxon>
        <taxon>Clostridiaceae</taxon>
        <taxon>Clostridium</taxon>
    </lineage>
</organism>
<dbReference type="OrthoDB" id="1892135at2"/>